<dbReference type="EMBL" id="JAUIRO010000006">
    <property type="protein sequence ID" value="KAK0709325.1"/>
    <property type="molecule type" value="Genomic_DNA"/>
</dbReference>
<dbReference type="AlphaFoldDB" id="A0AA40DN60"/>
<sequence>MDHVAIAAWIATGVRASFIFAIGNCWWQRRVWKKKDKKAAEDLERAAGDLEAALAAGAAYREEEMQMRGLAGGENDPRGVEVATYIDRNVVRRGPNRSDPLPE</sequence>
<reference evidence="2" key="1">
    <citation type="submission" date="2023-06" db="EMBL/GenBank/DDBJ databases">
        <title>Genome-scale phylogeny and comparative genomics of the fungal order Sordariales.</title>
        <authorList>
            <consortium name="Lawrence Berkeley National Laboratory"/>
            <person name="Hensen N."/>
            <person name="Bonometti L."/>
            <person name="Westerberg I."/>
            <person name="Brannstrom I.O."/>
            <person name="Guillou S."/>
            <person name="Cros-Aarteil S."/>
            <person name="Calhoun S."/>
            <person name="Haridas S."/>
            <person name="Kuo A."/>
            <person name="Mondo S."/>
            <person name="Pangilinan J."/>
            <person name="Riley R."/>
            <person name="LaButti K."/>
            <person name="Andreopoulos B."/>
            <person name="Lipzen A."/>
            <person name="Chen C."/>
            <person name="Yanf M."/>
            <person name="Daum C."/>
            <person name="Ng V."/>
            <person name="Clum A."/>
            <person name="Steindorff A."/>
            <person name="Ohm R."/>
            <person name="Martin F."/>
            <person name="Silar P."/>
            <person name="Natvig D."/>
            <person name="Lalanne C."/>
            <person name="Gautier V."/>
            <person name="Ament-velasquez S.L."/>
            <person name="Kruys A."/>
            <person name="Hutchinson M.I."/>
            <person name="Powell A.J."/>
            <person name="Barry K."/>
            <person name="Miller A.N."/>
            <person name="Grigoriev I.V."/>
            <person name="Debuchy R."/>
            <person name="Gladieux P."/>
            <person name="Thoren M.H."/>
            <person name="Johannesson H."/>
        </authorList>
    </citation>
    <scope>NUCLEOTIDE SEQUENCE</scope>
    <source>
        <strain evidence="2">SMH2392-1A</strain>
    </source>
</reference>
<protein>
    <submittedName>
        <fullName evidence="2">Uncharacterized protein</fullName>
    </submittedName>
</protein>
<keyword evidence="1" id="KW-0812">Transmembrane</keyword>
<dbReference type="RefSeq" id="XP_060292629.1">
    <property type="nucleotide sequence ID" value="XM_060445837.1"/>
</dbReference>
<name>A0AA40DN60_9PEZI</name>
<keyword evidence="1" id="KW-0472">Membrane</keyword>
<organism evidence="2 3">
    <name type="scientific">Lasiosphaeria miniovina</name>
    <dbReference type="NCBI Taxonomy" id="1954250"/>
    <lineage>
        <taxon>Eukaryota</taxon>
        <taxon>Fungi</taxon>
        <taxon>Dikarya</taxon>
        <taxon>Ascomycota</taxon>
        <taxon>Pezizomycotina</taxon>
        <taxon>Sordariomycetes</taxon>
        <taxon>Sordariomycetidae</taxon>
        <taxon>Sordariales</taxon>
        <taxon>Lasiosphaeriaceae</taxon>
        <taxon>Lasiosphaeria</taxon>
    </lineage>
</organism>
<dbReference type="GeneID" id="85329107"/>
<comment type="caution">
    <text evidence="2">The sequence shown here is derived from an EMBL/GenBank/DDBJ whole genome shotgun (WGS) entry which is preliminary data.</text>
</comment>
<accession>A0AA40DN60</accession>
<keyword evidence="1" id="KW-1133">Transmembrane helix</keyword>
<evidence type="ECO:0000256" key="1">
    <source>
        <dbReference type="SAM" id="Phobius"/>
    </source>
</evidence>
<feature type="transmembrane region" description="Helical" evidence="1">
    <location>
        <begin position="6"/>
        <end position="27"/>
    </location>
</feature>
<keyword evidence="3" id="KW-1185">Reference proteome</keyword>
<proteinExistence type="predicted"/>
<evidence type="ECO:0000313" key="2">
    <source>
        <dbReference type="EMBL" id="KAK0709325.1"/>
    </source>
</evidence>
<evidence type="ECO:0000313" key="3">
    <source>
        <dbReference type="Proteomes" id="UP001172101"/>
    </source>
</evidence>
<gene>
    <name evidence="2" type="ORF">B0T26DRAFT_754554</name>
</gene>
<dbReference type="Proteomes" id="UP001172101">
    <property type="component" value="Unassembled WGS sequence"/>
</dbReference>